<dbReference type="NCBIfam" id="NF047658">
    <property type="entry name" value="HYC_CC_PP"/>
    <property type="match status" value="1"/>
</dbReference>
<dbReference type="AlphaFoldDB" id="A0A0F9U108"/>
<gene>
    <name evidence="1" type="ORF">LCGC14_0280820</name>
</gene>
<evidence type="ECO:0000313" key="1">
    <source>
        <dbReference type="EMBL" id="KKN85254.1"/>
    </source>
</evidence>
<organism evidence="1">
    <name type="scientific">marine sediment metagenome</name>
    <dbReference type="NCBI Taxonomy" id="412755"/>
    <lineage>
        <taxon>unclassified sequences</taxon>
        <taxon>metagenomes</taxon>
        <taxon>ecological metagenomes</taxon>
    </lineage>
</organism>
<reference evidence="1" key="1">
    <citation type="journal article" date="2015" name="Nature">
        <title>Complex archaea that bridge the gap between prokaryotes and eukaryotes.</title>
        <authorList>
            <person name="Spang A."/>
            <person name="Saw J.H."/>
            <person name="Jorgensen S.L."/>
            <person name="Zaremba-Niedzwiedzka K."/>
            <person name="Martijn J."/>
            <person name="Lind A.E."/>
            <person name="van Eijk R."/>
            <person name="Schleper C."/>
            <person name="Guy L."/>
            <person name="Ettema T.J."/>
        </authorList>
    </citation>
    <scope>NUCLEOTIDE SEQUENCE</scope>
</reference>
<accession>A0A0F9U108</accession>
<evidence type="ECO:0008006" key="2">
    <source>
        <dbReference type="Google" id="ProtNLM"/>
    </source>
</evidence>
<sequence>MNRFLTKILSIALAIAVLFATSSFTVDMHFCCNKLVDAAVFSKAKPCKDKTQDIETASKKCSVGQMDCCSNSSFVKKANDNLKKSQFDLEANQIVFLQTFFYTYINLFEGLELKEIPFENYDPPFIEKDILLLDETFLI</sequence>
<proteinExistence type="predicted"/>
<name>A0A0F9U108_9ZZZZ</name>
<dbReference type="Pfam" id="PF26622">
    <property type="entry name" value="DUF8199"/>
    <property type="match status" value="1"/>
</dbReference>
<dbReference type="InterPro" id="IPR058512">
    <property type="entry name" value="DUF8199"/>
</dbReference>
<dbReference type="EMBL" id="LAZR01000161">
    <property type="protein sequence ID" value="KKN85254.1"/>
    <property type="molecule type" value="Genomic_DNA"/>
</dbReference>
<comment type="caution">
    <text evidence="1">The sequence shown here is derived from an EMBL/GenBank/DDBJ whole genome shotgun (WGS) entry which is preliminary data.</text>
</comment>
<dbReference type="InterPro" id="IPR058060">
    <property type="entry name" value="HYC_CC_PP"/>
</dbReference>
<protein>
    <recommendedName>
        <fullName evidence="2">Secreted protein</fullName>
    </recommendedName>
</protein>